<comment type="caution">
    <text evidence="1">The sequence shown here is derived from an EMBL/GenBank/DDBJ whole genome shotgun (WGS) entry which is preliminary data.</text>
</comment>
<name>A0A3M7PZM6_BRAPC</name>
<keyword evidence="2" id="KW-1185">Reference proteome</keyword>
<evidence type="ECO:0000313" key="1">
    <source>
        <dbReference type="EMBL" id="RNA04627.1"/>
    </source>
</evidence>
<organism evidence="1 2">
    <name type="scientific">Brachionus plicatilis</name>
    <name type="common">Marine rotifer</name>
    <name type="synonym">Brachionus muelleri</name>
    <dbReference type="NCBI Taxonomy" id="10195"/>
    <lineage>
        <taxon>Eukaryota</taxon>
        <taxon>Metazoa</taxon>
        <taxon>Spiralia</taxon>
        <taxon>Gnathifera</taxon>
        <taxon>Rotifera</taxon>
        <taxon>Eurotatoria</taxon>
        <taxon>Monogononta</taxon>
        <taxon>Pseudotrocha</taxon>
        <taxon>Ploima</taxon>
        <taxon>Brachionidae</taxon>
        <taxon>Brachionus</taxon>
    </lineage>
</organism>
<accession>A0A3M7PZM6</accession>
<reference evidence="1 2" key="1">
    <citation type="journal article" date="2018" name="Sci. Rep.">
        <title>Genomic signatures of local adaptation to the degree of environmental predictability in rotifers.</title>
        <authorList>
            <person name="Franch-Gras L."/>
            <person name="Hahn C."/>
            <person name="Garcia-Roger E.M."/>
            <person name="Carmona M.J."/>
            <person name="Serra M."/>
            <person name="Gomez A."/>
        </authorList>
    </citation>
    <scope>NUCLEOTIDE SEQUENCE [LARGE SCALE GENOMIC DNA]</scope>
    <source>
        <strain evidence="1">HYR1</strain>
    </source>
</reference>
<protein>
    <submittedName>
        <fullName evidence="1">Uncharacterized protein</fullName>
    </submittedName>
</protein>
<proteinExistence type="predicted"/>
<dbReference type="EMBL" id="REGN01008022">
    <property type="protein sequence ID" value="RNA04627.1"/>
    <property type="molecule type" value="Genomic_DNA"/>
</dbReference>
<sequence>MTTTNTNTFGNNLSNLSSDNLMSNIAGLGPVYPICSLDREKNKKKVSQYEYGHSKDFRWARKTQHGIHYLYHIIATYYELFEQILLKANLCLNATNYRVSEQPEKRGEIERVKFNNNNNNKVN</sequence>
<dbReference type="AlphaFoldDB" id="A0A3M7PZM6"/>
<dbReference type="Proteomes" id="UP000276133">
    <property type="component" value="Unassembled WGS sequence"/>
</dbReference>
<gene>
    <name evidence="1" type="ORF">BpHYR1_025450</name>
</gene>
<evidence type="ECO:0000313" key="2">
    <source>
        <dbReference type="Proteomes" id="UP000276133"/>
    </source>
</evidence>